<gene>
    <name evidence="1" type="ORF">NU09_2224</name>
</gene>
<evidence type="ECO:0000313" key="1">
    <source>
        <dbReference type="EMBL" id="RYJ42438.1"/>
    </source>
</evidence>
<name>A0A444W9Z3_9FLAO</name>
<sequence>MKNKIILITALMFFACGKKEDMILPEAKIGDTTNKAADSIVLKQIRSFNEYSLDSIVEVIYGKNLVQKAIIDKDSIKLYKPLVDLFGTQGLKSIYYKFSPDDKLMFGKGWVPGRINKLIFENNAAAAKSYSKFMDDFLHHKYENEGFFEFKAGMICFIDANTIYLIPVIDSCGDRKNINAIWNIIKDSVVAPSSKGIKMYCALDEYEIIE</sequence>
<organism evidence="1 2">
    <name type="scientific">Flavobacterium beibuense</name>
    <dbReference type="NCBI Taxonomy" id="657326"/>
    <lineage>
        <taxon>Bacteria</taxon>
        <taxon>Pseudomonadati</taxon>
        <taxon>Bacteroidota</taxon>
        <taxon>Flavobacteriia</taxon>
        <taxon>Flavobacteriales</taxon>
        <taxon>Flavobacteriaceae</taxon>
        <taxon>Flavobacterium</taxon>
    </lineage>
</organism>
<proteinExistence type="predicted"/>
<protein>
    <recommendedName>
        <fullName evidence="3">Lipoprotein</fullName>
    </recommendedName>
</protein>
<dbReference type="Proteomes" id="UP000289775">
    <property type="component" value="Unassembled WGS sequence"/>
</dbReference>
<evidence type="ECO:0000313" key="2">
    <source>
        <dbReference type="Proteomes" id="UP000289775"/>
    </source>
</evidence>
<reference evidence="1 2" key="1">
    <citation type="submission" date="2014-12" db="EMBL/GenBank/DDBJ databases">
        <title>Genome sequence of Flavobacterium beibuense RSKm HC5.</title>
        <authorList>
            <person name="Kim J.F."/>
            <person name="Song J.Y."/>
            <person name="Kwak M.-J."/>
            <person name="Lee S.-W."/>
        </authorList>
    </citation>
    <scope>NUCLEOTIDE SEQUENCE [LARGE SCALE GENOMIC DNA]</scope>
    <source>
        <strain evidence="1 2">RSKm HC5</strain>
    </source>
</reference>
<keyword evidence="2" id="KW-1185">Reference proteome</keyword>
<accession>A0A444W9Z3</accession>
<comment type="caution">
    <text evidence="1">The sequence shown here is derived from an EMBL/GenBank/DDBJ whole genome shotgun (WGS) entry which is preliminary data.</text>
</comment>
<dbReference type="RefSeq" id="WP_129751340.1">
    <property type="nucleotide sequence ID" value="NZ_JUIW01000007.1"/>
</dbReference>
<dbReference type="AlphaFoldDB" id="A0A444W9Z3"/>
<dbReference type="EMBL" id="JUIW01000007">
    <property type="protein sequence ID" value="RYJ42438.1"/>
    <property type="molecule type" value="Genomic_DNA"/>
</dbReference>
<dbReference type="PROSITE" id="PS51257">
    <property type="entry name" value="PROKAR_LIPOPROTEIN"/>
    <property type="match status" value="1"/>
</dbReference>
<evidence type="ECO:0008006" key="3">
    <source>
        <dbReference type="Google" id="ProtNLM"/>
    </source>
</evidence>